<protein>
    <recommendedName>
        <fullName evidence="10">Laccase</fullName>
    </recommendedName>
</protein>
<sequence>MNPYSSMYLTSSWCEFSFTSPTFFHTSAERRASHKNMLVFPAILAFYAVSVFAAKDSHPCRRSCNNSTQPMTCYYNFEVEPYQTLSKACYACASGNITDCMREDCVAGDGVARLIAVVNRQLPGPEIRVCYGDKIVVDVHNSLMSETTSVHWHGHHQKGSPHMDGVPSVTQCPISPGSTFRYIFKADTSGTHFWHSHSGVQRGDGVFGALIIEDPVDPHRSLYDFDLPEHVIILNDWLHESTISKLIAHHFAAGDNKPDNILVNGKGRYESGNNSFAAPLENFVVKKGKKYRFRLINSGYNNCPMELSVDNHTITVISTDGSNLQPIPVDSVVSYAGERFDFVLSANQSIGRYWIRIKGLMDCDERFRSAYQAAILTYEGANMGKEPEPFVSYKNAHREGKQLNSLNLDSFDEDTRKFTVAEIHSLEPGDMKTLTANADHTIYIGYDFYPKDNPLTNPAGKYGFHEVLRKEESLTTPQLNNITLMLPPTPLIMQSGEELNALGCNDSSLRMQGKDCAIKDFCKCLHRIKVNVNDIVDFVLFDEGNRFDANHPFHLHGHAFHVMAIKKLGMSTNLQEVTKFMQQSKKSKKVNLHAILKDTVSIPDGGLAHLRIKAANPGVWLFHCHIGFHVEIGMAFVVQVGEPEQFAPTPKGFPKCGDWIPNDLNDGPDVSDNTIVLINGGKDKDKVTYQIVHNITVNVKNEPPKHQGILNSWLNGRSAAPQERISLMILTGVLS</sequence>
<dbReference type="Proteomes" id="UP000494165">
    <property type="component" value="Unassembled WGS sequence"/>
</dbReference>
<keyword evidence="2" id="KW-0479">Metal-binding</keyword>
<dbReference type="InterPro" id="IPR008972">
    <property type="entry name" value="Cupredoxin"/>
</dbReference>
<dbReference type="InterPro" id="IPR001117">
    <property type="entry name" value="Cu-oxidase_2nd"/>
</dbReference>
<name>A0A8S1CFW8_9INSE</name>
<dbReference type="CDD" id="cd13884">
    <property type="entry name" value="CuRO_2_tcLCC_insect_like"/>
    <property type="match status" value="1"/>
</dbReference>
<feature type="domain" description="Plastocyanin-like" evidence="7">
    <location>
        <begin position="107"/>
        <end position="215"/>
    </location>
</feature>
<dbReference type="GO" id="GO:0006826">
    <property type="term" value="P:iron ion transport"/>
    <property type="evidence" value="ECO:0007669"/>
    <property type="project" value="TreeGrafter"/>
</dbReference>
<feature type="domain" description="Plastocyanin-like" evidence="6">
    <location>
        <begin position="519"/>
        <end position="642"/>
    </location>
</feature>
<dbReference type="GO" id="GO:0005886">
    <property type="term" value="C:plasma membrane"/>
    <property type="evidence" value="ECO:0007669"/>
    <property type="project" value="TreeGrafter"/>
</dbReference>
<evidence type="ECO:0000313" key="8">
    <source>
        <dbReference type="EMBL" id="CAB3368248.1"/>
    </source>
</evidence>
<evidence type="ECO:0000259" key="5">
    <source>
        <dbReference type="Pfam" id="PF00394"/>
    </source>
</evidence>
<keyword evidence="9" id="KW-1185">Reference proteome</keyword>
<dbReference type="PROSITE" id="PS00079">
    <property type="entry name" value="MULTICOPPER_OXIDASE1"/>
    <property type="match status" value="1"/>
</dbReference>
<evidence type="ECO:0008006" key="10">
    <source>
        <dbReference type="Google" id="ProtNLM"/>
    </source>
</evidence>
<dbReference type="CDD" id="cd13905">
    <property type="entry name" value="CuRO_3_tcLLC2_insect_like"/>
    <property type="match status" value="1"/>
</dbReference>
<dbReference type="OrthoDB" id="2121828at2759"/>
<comment type="similarity">
    <text evidence="1">Belongs to the multicopper oxidase family.</text>
</comment>
<evidence type="ECO:0000313" key="9">
    <source>
        <dbReference type="Proteomes" id="UP000494165"/>
    </source>
</evidence>
<dbReference type="InterPro" id="IPR011707">
    <property type="entry name" value="Cu-oxidase-like_N"/>
</dbReference>
<evidence type="ECO:0000259" key="6">
    <source>
        <dbReference type="Pfam" id="PF07731"/>
    </source>
</evidence>
<dbReference type="PROSITE" id="PS00080">
    <property type="entry name" value="MULTICOPPER_OXIDASE2"/>
    <property type="match status" value="1"/>
</dbReference>
<dbReference type="AlphaFoldDB" id="A0A8S1CFW8"/>
<evidence type="ECO:0000256" key="3">
    <source>
        <dbReference type="ARBA" id="ARBA00023002"/>
    </source>
</evidence>
<proteinExistence type="inferred from homology"/>
<comment type="caution">
    <text evidence="8">The sequence shown here is derived from an EMBL/GenBank/DDBJ whole genome shotgun (WGS) entry which is preliminary data.</text>
</comment>
<dbReference type="FunFam" id="2.60.40.420:FF:000045">
    <property type="entry name" value="Laccase 2"/>
    <property type="match status" value="1"/>
</dbReference>
<dbReference type="InterPro" id="IPR033138">
    <property type="entry name" value="Cu_oxidase_CS"/>
</dbReference>
<dbReference type="InterPro" id="IPR011706">
    <property type="entry name" value="Cu-oxidase_C"/>
</dbReference>
<feature type="domain" description="Plastocyanin-like" evidence="5">
    <location>
        <begin position="230"/>
        <end position="381"/>
    </location>
</feature>
<dbReference type="GO" id="GO:0016491">
    <property type="term" value="F:oxidoreductase activity"/>
    <property type="evidence" value="ECO:0007669"/>
    <property type="project" value="UniProtKB-KW"/>
</dbReference>
<evidence type="ECO:0000259" key="7">
    <source>
        <dbReference type="Pfam" id="PF07732"/>
    </source>
</evidence>
<dbReference type="InterPro" id="IPR002355">
    <property type="entry name" value="Cu_oxidase_Cu_BS"/>
</dbReference>
<evidence type="ECO:0000256" key="2">
    <source>
        <dbReference type="ARBA" id="ARBA00022723"/>
    </source>
</evidence>
<dbReference type="Pfam" id="PF07731">
    <property type="entry name" value="Cu-oxidase_2"/>
    <property type="match status" value="1"/>
</dbReference>
<dbReference type="CDD" id="cd13858">
    <property type="entry name" value="CuRO_1_tcLCC2_insect_like"/>
    <property type="match status" value="1"/>
</dbReference>
<dbReference type="EMBL" id="CADEPI010000036">
    <property type="protein sequence ID" value="CAB3368248.1"/>
    <property type="molecule type" value="Genomic_DNA"/>
</dbReference>
<dbReference type="GO" id="GO:0005507">
    <property type="term" value="F:copper ion binding"/>
    <property type="evidence" value="ECO:0007669"/>
    <property type="project" value="InterPro"/>
</dbReference>
<dbReference type="PANTHER" id="PTHR11709">
    <property type="entry name" value="MULTI-COPPER OXIDASE"/>
    <property type="match status" value="1"/>
</dbReference>
<evidence type="ECO:0000256" key="4">
    <source>
        <dbReference type="ARBA" id="ARBA00023008"/>
    </source>
</evidence>
<dbReference type="Pfam" id="PF07732">
    <property type="entry name" value="Cu-oxidase_3"/>
    <property type="match status" value="1"/>
</dbReference>
<dbReference type="InterPro" id="IPR045087">
    <property type="entry name" value="Cu-oxidase_fam"/>
</dbReference>
<keyword evidence="4" id="KW-0186">Copper</keyword>
<dbReference type="SUPFAM" id="SSF49503">
    <property type="entry name" value="Cupredoxins"/>
    <property type="match status" value="3"/>
</dbReference>
<dbReference type="Gene3D" id="2.60.40.420">
    <property type="entry name" value="Cupredoxins - blue copper proteins"/>
    <property type="match status" value="3"/>
</dbReference>
<accession>A0A8S1CFW8</accession>
<evidence type="ECO:0000256" key="1">
    <source>
        <dbReference type="ARBA" id="ARBA00010609"/>
    </source>
</evidence>
<gene>
    <name evidence="8" type="ORF">CLODIP_2_CD08142</name>
</gene>
<keyword evidence="3" id="KW-0560">Oxidoreductase</keyword>
<dbReference type="PANTHER" id="PTHR11709:SF394">
    <property type="entry name" value="FI03373P-RELATED"/>
    <property type="match status" value="1"/>
</dbReference>
<organism evidence="8 9">
    <name type="scientific">Cloeon dipterum</name>
    <dbReference type="NCBI Taxonomy" id="197152"/>
    <lineage>
        <taxon>Eukaryota</taxon>
        <taxon>Metazoa</taxon>
        <taxon>Ecdysozoa</taxon>
        <taxon>Arthropoda</taxon>
        <taxon>Hexapoda</taxon>
        <taxon>Insecta</taxon>
        <taxon>Pterygota</taxon>
        <taxon>Palaeoptera</taxon>
        <taxon>Ephemeroptera</taxon>
        <taxon>Pisciforma</taxon>
        <taxon>Baetidae</taxon>
        <taxon>Cloeon</taxon>
    </lineage>
</organism>
<reference evidence="8 9" key="1">
    <citation type="submission" date="2020-04" db="EMBL/GenBank/DDBJ databases">
        <authorList>
            <person name="Alioto T."/>
            <person name="Alioto T."/>
            <person name="Gomez Garrido J."/>
        </authorList>
    </citation>
    <scope>NUCLEOTIDE SEQUENCE [LARGE SCALE GENOMIC DNA]</scope>
</reference>
<dbReference type="Pfam" id="PF00394">
    <property type="entry name" value="Cu-oxidase"/>
    <property type="match status" value="1"/>
</dbReference>
<dbReference type="FunFam" id="2.60.40.420:FF:000031">
    <property type="entry name" value="Laccase-2 isoform A"/>
    <property type="match status" value="1"/>
</dbReference>